<gene>
    <name evidence="1" type="ORF">PIB30_108566</name>
</gene>
<proteinExistence type="predicted"/>
<dbReference type="EMBL" id="JASCZI010156143">
    <property type="protein sequence ID" value="MED6178534.1"/>
    <property type="molecule type" value="Genomic_DNA"/>
</dbReference>
<feature type="non-terminal residue" evidence="1">
    <location>
        <position position="58"/>
    </location>
</feature>
<evidence type="ECO:0000313" key="2">
    <source>
        <dbReference type="Proteomes" id="UP001341840"/>
    </source>
</evidence>
<name>A0ABU6VYE0_9FABA</name>
<accession>A0ABU6VYE0</accession>
<organism evidence="1 2">
    <name type="scientific">Stylosanthes scabra</name>
    <dbReference type="NCBI Taxonomy" id="79078"/>
    <lineage>
        <taxon>Eukaryota</taxon>
        <taxon>Viridiplantae</taxon>
        <taxon>Streptophyta</taxon>
        <taxon>Embryophyta</taxon>
        <taxon>Tracheophyta</taxon>
        <taxon>Spermatophyta</taxon>
        <taxon>Magnoliopsida</taxon>
        <taxon>eudicotyledons</taxon>
        <taxon>Gunneridae</taxon>
        <taxon>Pentapetalae</taxon>
        <taxon>rosids</taxon>
        <taxon>fabids</taxon>
        <taxon>Fabales</taxon>
        <taxon>Fabaceae</taxon>
        <taxon>Papilionoideae</taxon>
        <taxon>50 kb inversion clade</taxon>
        <taxon>dalbergioids sensu lato</taxon>
        <taxon>Dalbergieae</taxon>
        <taxon>Pterocarpus clade</taxon>
        <taxon>Stylosanthes</taxon>
    </lineage>
</organism>
<keyword evidence="2" id="KW-1185">Reference proteome</keyword>
<evidence type="ECO:0000313" key="1">
    <source>
        <dbReference type="EMBL" id="MED6178534.1"/>
    </source>
</evidence>
<comment type="caution">
    <text evidence="1">The sequence shown here is derived from an EMBL/GenBank/DDBJ whole genome shotgun (WGS) entry which is preliminary data.</text>
</comment>
<dbReference type="Proteomes" id="UP001341840">
    <property type="component" value="Unassembled WGS sequence"/>
</dbReference>
<reference evidence="1 2" key="1">
    <citation type="journal article" date="2023" name="Plants (Basel)">
        <title>Bridging the Gap: Combining Genomics and Transcriptomics Approaches to Understand Stylosanthes scabra, an Orphan Legume from the Brazilian Caatinga.</title>
        <authorList>
            <person name="Ferreira-Neto J.R.C."/>
            <person name="da Silva M.D."/>
            <person name="Binneck E."/>
            <person name="de Melo N.F."/>
            <person name="da Silva R.H."/>
            <person name="de Melo A.L.T.M."/>
            <person name="Pandolfi V."/>
            <person name="Bustamante F.O."/>
            <person name="Brasileiro-Vidal A.C."/>
            <person name="Benko-Iseppon A.M."/>
        </authorList>
    </citation>
    <scope>NUCLEOTIDE SEQUENCE [LARGE SCALE GENOMIC DNA]</scope>
    <source>
        <tissue evidence="1">Leaves</tissue>
    </source>
</reference>
<protein>
    <submittedName>
        <fullName evidence="1">Uncharacterized protein</fullName>
    </submittedName>
</protein>
<sequence length="58" mass="5988">MRALPVAKNGLPSMIDGVVSSPISRMTKSAGSINFPTFTNTFSTTPKGNLMALSASDA</sequence>